<dbReference type="Proteomes" id="UP001055172">
    <property type="component" value="Unassembled WGS sequence"/>
</dbReference>
<reference evidence="2 3" key="1">
    <citation type="submission" date="2021-07" db="EMBL/GenBank/DDBJ databases">
        <title>Genome data of Colletotrichum spaethianum.</title>
        <authorList>
            <person name="Utami Y.D."/>
            <person name="Hiruma K."/>
        </authorList>
    </citation>
    <scope>NUCLEOTIDE SEQUENCE [LARGE SCALE GENOMIC DNA]</scope>
    <source>
        <strain evidence="2 3">MAFF 242679</strain>
    </source>
</reference>
<gene>
    <name evidence="2" type="ORF">ColLi_01652</name>
</gene>
<dbReference type="EMBL" id="BPPX01000003">
    <property type="protein sequence ID" value="GJC78814.1"/>
    <property type="molecule type" value="Genomic_DNA"/>
</dbReference>
<organism evidence="2 3">
    <name type="scientific">Colletotrichum liriopes</name>
    <dbReference type="NCBI Taxonomy" id="708192"/>
    <lineage>
        <taxon>Eukaryota</taxon>
        <taxon>Fungi</taxon>
        <taxon>Dikarya</taxon>
        <taxon>Ascomycota</taxon>
        <taxon>Pezizomycotina</taxon>
        <taxon>Sordariomycetes</taxon>
        <taxon>Hypocreomycetidae</taxon>
        <taxon>Glomerellales</taxon>
        <taxon>Glomerellaceae</taxon>
        <taxon>Colletotrichum</taxon>
        <taxon>Colletotrichum spaethianum species complex</taxon>
    </lineage>
</organism>
<proteinExistence type="predicted"/>
<evidence type="ECO:0000256" key="1">
    <source>
        <dbReference type="SAM" id="MobiDB-lite"/>
    </source>
</evidence>
<sequence length="89" mass="9925">MRYAERSEGSPPPEGVVPNLQHPEDVLHTINLVSQILSITSVSLFMMLRIYAKAFIAPPFHSEDWVAVLAWCIIMAADTTSTKSQQLNL</sequence>
<comment type="caution">
    <text evidence="2">The sequence shown here is derived from an EMBL/GenBank/DDBJ whole genome shotgun (WGS) entry which is preliminary data.</text>
</comment>
<evidence type="ECO:0000313" key="3">
    <source>
        <dbReference type="Proteomes" id="UP001055172"/>
    </source>
</evidence>
<keyword evidence="3" id="KW-1185">Reference proteome</keyword>
<dbReference type="AlphaFoldDB" id="A0AA37GDR8"/>
<accession>A0AA37GDR8</accession>
<protein>
    <recommendedName>
        <fullName evidence="4">Integral membrane protein</fullName>
    </recommendedName>
</protein>
<evidence type="ECO:0000313" key="2">
    <source>
        <dbReference type="EMBL" id="GJC78814.1"/>
    </source>
</evidence>
<name>A0AA37GDR8_9PEZI</name>
<evidence type="ECO:0008006" key="4">
    <source>
        <dbReference type="Google" id="ProtNLM"/>
    </source>
</evidence>
<feature type="region of interest" description="Disordered" evidence="1">
    <location>
        <begin position="1"/>
        <end position="20"/>
    </location>
</feature>